<dbReference type="FunCoup" id="A0A165EPF6">
    <property type="interactions" value="37"/>
</dbReference>
<evidence type="ECO:0000256" key="7">
    <source>
        <dbReference type="ARBA" id="ARBA00035140"/>
    </source>
</evidence>
<keyword evidence="10" id="KW-1185">Reference proteome</keyword>
<dbReference type="GeneID" id="63823386"/>
<dbReference type="SUPFAM" id="SSF52540">
    <property type="entry name" value="P-loop containing nucleoside triphosphate hydrolases"/>
    <property type="match status" value="1"/>
</dbReference>
<dbReference type="Pfam" id="PF10236">
    <property type="entry name" value="DAP3"/>
    <property type="match status" value="1"/>
</dbReference>
<gene>
    <name evidence="9" type="ORF">LAESUDRAFT_698797</name>
</gene>
<evidence type="ECO:0000313" key="10">
    <source>
        <dbReference type="Proteomes" id="UP000076871"/>
    </source>
</evidence>
<feature type="compositionally biased region" description="Polar residues" evidence="8">
    <location>
        <begin position="37"/>
        <end position="50"/>
    </location>
</feature>
<dbReference type="InParanoid" id="A0A165EPF6"/>
<dbReference type="EMBL" id="KV427619">
    <property type="protein sequence ID" value="KZT07490.1"/>
    <property type="molecule type" value="Genomic_DNA"/>
</dbReference>
<comment type="subcellular location">
    <subcellularLocation>
        <location evidence="1">Mitochondrion</location>
    </subcellularLocation>
</comment>
<protein>
    <recommendedName>
        <fullName evidence="7">Small ribosomal subunit protein mS29</fullName>
    </recommendedName>
</protein>
<keyword evidence="5" id="KW-0496">Mitochondrion</keyword>
<keyword evidence="6" id="KW-0687">Ribonucleoprotein</keyword>
<feature type="region of interest" description="Disordered" evidence="8">
    <location>
        <begin position="37"/>
        <end position="70"/>
    </location>
</feature>
<name>A0A165EPF6_9APHY</name>
<dbReference type="OrthoDB" id="274828at2759"/>
<dbReference type="Proteomes" id="UP000076871">
    <property type="component" value="Unassembled WGS sequence"/>
</dbReference>
<dbReference type="InterPro" id="IPR019368">
    <property type="entry name" value="Ribosomal_mS29"/>
</dbReference>
<evidence type="ECO:0000256" key="2">
    <source>
        <dbReference type="ARBA" id="ARBA00009863"/>
    </source>
</evidence>
<evidence type="ECO:0000256" key="4">
    <source>
        <dbReference type="ARBA" id="ARBA00022980"/>
    </source>
</evidence>
<dbReference type="PANTHER" id="PTHR12810:SF0">
    <property type="entry name" value="SMALL RIBOSOMAL SUBUNIT PROTEIN MS29"/>
    <property type="match status" value="1"/>
</dbReference>
<proteinExistence type="inferred from homology"/>
<accession>A0A165EPF6</accession>
<evidence type="ECO:0000256" key="1">
    <source>
        <dbReference type="ARBA" id="ARBA00004173"/>
    </source>
</evidence>
<dbReference type="GO" id="GO:0003735">
    <property type="term" value="F:structural constituent of ribosome"/>
    <property type="evidence" value="ECO:0007669"/>
    <property type="project" value="TreeGrafter"/>
</dbReference>
<evidence type="ECO:0000256" key="8">
    <source>
        <dbReference type="SAM" id="MobiDB-lite"/>
    </source>
</evidence>
<reference evidence="9 10" key="1">
    <citation type="journal article" date="2016" name="Mol. Biol. Evol.">
        <title>Comparative Genomics of Early-Diverging Mushroom-Forming Fungi Provides Insights into the Origins of Lignocellulose Decay Capabilities.</title>
        <authorList>
            <person name="Nagy L.G."/>
            <person name="Riley R."/>
            <person name="Tritt A."/>
            <person name="Adam C."/>
            <person name="Daum C."/>
            <person name="Floudas D."/>
            <person name="Sun H."/>
            <person name="Yadav J.S."/>
            <person name="Pangilinan J."/>
            <person name="Larsson K.H."/>
            <person name="Matsuura K."/>
            <person name="Barry K."/>
            <person name="Labutti K."/>
            <person name="Kuo R."/>
            <person name="Ohm R.A."/>
            <person name="Bhattacharya S.S."/>
            <person name="Shirouzu T."/>
            <person name="Yoshinaga Y."/>
            <person name="Martin F.M."/>
            <person name="Grigoriev I.V."/>
            <person name="Hibbett D.S."/>
        </authorList>
    </citation>
    <scope>NUCLEOTIDE SEQUENCE [LARGE SCALE GENOMIC DNA]</scope>
    <source>
        <strain evidence="9 10">93-53</strain>
    </source>
</reference>
<evidence type="ECO:0000313" key="9">
    <source>
        <dbReference type="EMBL" id="KZT07490.1"/>
    </source>
</evidence>
<evidence type="ECO:0000256" key="3">
    <source>
        <dbReference type="ARBA" id="ARBA00022946"/>
    </source>
</evidence>
<organism evidence="9 10">
    <name type="scientific">Laetiporus sulphureus 93-53</name>
    <dbReference type="NCBI Taxonomy" id="1314785"/>
    <lineage>
        <taxon>Eukaryota</taxon>
        <taxon>Fungi</taxon>
        <taxon>Dikarya</taxon>
        <taxon>Basidiomycota</taxon>
        <taxon>Agaricomycotina</taxon>
        <taxon>Agaricomycetes</taxon>
        <taxon>Polyporales</taxon>
        <taxon>Laetiporus</taxon>
    </lineage>
</organism>
<dbReference type="STRING" id="1314785.A0A165EPF6"/>
<comment type="similarity">
    <text evidence="2">Belongs to the mitochondrion-specific ribosomal protein mS29 family.</text>
</comment>
<dbReference type="RefSeq" id="XP_040765230.1">
    <property type="nucleotide sequence ID" value="XM_040906357.1"/>
</dbReference>
<dbReference type="InterPro" id="IPR027417">
    <property type="entry name" value="P-loop_NTPase"/>
</dbReference>
<evidence type="ECO:0000256" key="5">
    <source>
        <dbReference type="ARBA" id="ARBA00023128"/>
    </source>
</evidence>
<dbReference type="GO" id="GO:0005763">
    <property type="term" value="C:mitochondrial small ribosomal subunit"/>
    <property type="evidence" value="ECO:0007669"/>
    <property type="project" value="TreeGrafter"/>
</dbReference>
<dbReference type="PANTHER" id="PTHR12810">
    <property type="entry name" value="MITOCHONDRIAL 28S RIBOSOMAL PROTEIN S29"/>
    <property type="match status" value="1"/>
</dbReference>
<dbReference type="AlphaFoldDB" id="A0A165EPF6"/>
<keyword evidence="3" id="KW-0809">Transit peptide</keyword>
<sequence length="468" mass="51723">MSALATLRSSRILVETLAGASRTNSALTCVSQKRWASQDKQPQLKTQSAQGFKGKGKDQKKKKSRSNDIGTYLPLPVNQLSSPLFRTNYRSELKLPLYSPEALTDAAVGTAMQFPKSENEAMRAYGLPRQLLLEFRILSKPCSVVRDVTLKAVNSLDAASRKPSRDTRLVMTGPSGCGKSFTLLQAVEYAAHSNWIVLYIPRAIKLVNSSTTYSYDARTRSYVQPDASYELLRRFLSVNGEALQSLKTQEEFVYGNQHVPSGSPLPNLIAVGTANTEFAPAVLSSLMVELSRQSKYPVLLAVDDIQGFYRYSTYRDQHYHCIMAHHLAIPRMVLEYAGGKKSFPRGAIFGAESTGNTTFLMPLELREALGLPSFRPAGPYVARVPEFVEYAQGLQNFPVPPQLTVNEAASIFEVWMEDQALHSGEVKGEKGDLHSVPNDDVFMTKYCEASGNARAFVWKALLGTISTL</sequence>
<keyword evidence="4" id="KW-0689">Ribosomal protein</keyword>
<evidence type="ECO:0000256" key="6">
    <source>
        <dbReference type="ARBA" id="ARBA00023274"/>
    </source>
</evidence>